<dbReference type="EMBL" id="CAHPSF010000013">
    <property type="protein sequence ID" value="CAB5712821.1"/>
    <property type="molecule type" value="Genomic_DNA"/>
</dbReference>
<gene>
    <name evidence="1" type="ORF">GHA_03776</name>
</gene>
<organism evidence="1 2">
    <name type="scientific">Providencia rettgeri</name>
    <dbReference type="NCBI Taxonomy" id="587"/>
    <lineage>
        <taxon>Bacteria</taxon>
        <taxon>Pseudomonadati</taxon>
        <taxon>Pseudomonadota</taxon>
        <taxon>Gammaproteobacteria</taxon>
        <taxon>Enterobacterales</taxon>
        <taxon>Morganellaceae</taxon>
        <taxon>Providencia</taxon>
    </lineage>
</organism>
<dbReference type="RefSeq" id="WP_239407306.1">
    <property type="nucleotide sequence ID" value="NZ_CAHPRV010000003.1"/>
</dbReference>
<comment type="caution">
    <text evidence="1">The sequence shown here is derived from an EMBL/GenBank/DDBJ whole genome shotgun (WGS) entry which is preliminary data.</text>
</comment>
<proteinExistence type="predicted"/>
<dbReference type="Proteomes" id="UP000834611">
    <property type="component" value="Unassembled WGS sequence"/>
</dbReference>
<name>A0A9N8H2U7_PRORE</name>
<protein>
    <submittedName>
        <fullName evidence="1">Uncharacterized protein</fullName>
    </submittedName>
</protein>
<dbReference type="AlphaFoldDB" id="A0A9N8H2U7"/>
<accession>A0A9N8H2U7</accession>
<sequence>MPAKITVVITETGKQTFLYSVHGAIVGEMTKNEMEAAKLLVHGINGKTVDFTPTQEG</sequence>
<reference evidence="1" key="1">
    <citation type="submission" date="2020-05" db="EMBL/GenBank/DDBJ databases">
        <authorList>
            <person name="Delgado-Blas J."/>
        </authorList>
    </citation>
    <scope>NUCLEOTIDE SEQUENCE</scope>
    <source>
        <strain evidence="1">BB1453</strain>
    </source>
</reference>
<evidence type="ECO:0000313" key="1">
    <source>
        <dbReference type="EMBL" id="CAB5712821.1"/>
    </source>
</evidence>
<evidence type="ECO:0000313" key="2">
    <source>
        <dbReference type="Proteomes" id="UP000834611"/>
    </source>
</evidence>